<comment type="caution">
    <text evidence="1">The sequence shown here is derived from an EMBL/GenBank/DDBJ whole genome shotgun (WGS) entry which is preliminary data.</text>
</comment>
<gene>
    <name evidence="1" type="ORF">SK143_1594</name>
</gene>
<protein>
    <recommendedName>
        <fullName evidence="3">DUF551 domain-containing protein</fullName>
    </recommendedName>
</protein>
<evidence type="ECO:0000313" key="2">
    <source>
        <dbReference type="Proteomes" id="UP000028098"/>
    </source>
</evidence>
<dbReference type="AlphaFoldDB" id="A0A081R379"/>
<dbReference type="EMBL" id="JPGB01000006">
    <property type="protein sequence ID" value="KEQ49652.1"/>
    <property type="molecule type" value="Genomic_DNA"/>
</dbReference>
<dbReference type="RefSeq" id="WP_042902916.1">
    <property type="nucleotide sequence ID" value="NZ_JPGB01000006.1"/>
</dbReference>
<name>A0A081R379_STROR</name>
<evidence type="ECO:0000313" key="1">
    <source>
        <dbReference type="EMBL" id="KEQ49652.1"/>
    </source>
</evidence>
<proteinExistence type="predicted"/>
<dbReference type="PATRIC" id="fig|1303.44.peg.1525"/>
<sequence>MKNTDWKKITQRPLTSEEKKEYGDEVEFMWDGKTPEFDEEVLVYTSESEEVYTDIWVDFNDGIGFENTCSNVIYWMSFPKPPEITVTYPRFVDVDRNGVFQKVFETSNGNEEWCSPTGRELQEGPDVMDHWLEYEDSEGELHYGR</sequence>
<reference evidence="1 2" key="1">
    <citation type="submission" date="2014-05" db="EMBL/GenBank/DDBJ databases">
        <authorList>
            <person name="Daugherty S.C."/>
            <person name="Tallon L.J."/>
            <person name="Sadzewicz L."/>
            <person name="Kilian M."/>
            <person name="Tettelin H."/>
        </authorList>
    </citation>
    <scope>NUCLEOTIDE SEQUENCE [LARGE SCALE GENOMIC DNA]</scope>
    <source>
        <strain evidence="1 2">SK143</strain>
    </source>
</reference>
<evidence type="ECO:0008006" key="3">
    <source>
        <dbReference type="Google" id="ProtNLM"/>
    </source>
</evidence>
<accession>A0A081R379</accession>
<dbReference type="Proteomes" id="UP000028098">
    <property type="component" value="Unassembled WGS sequence"/>
</dbReference>
<organism evidence="1 2">
    <name type="scientific">Streptococcus oralis</name>
    <dbReference type="NCBI Taxonomy" id="1303"/>
    <lineage>
        <taxon>Bacteria</taxon>
        <taxon>Bacillati</taxon>
        <taxon>Bacillota</taxon>
        <taxon>Bacilli</taxon>
        <taxon>Lactobacillales</taxon>
        <taxon>Streptococcaceae</taxon>
        <taxon>Streptococcus</taxon>
    </lineage>
</organism>